<dbReference type="AlphaFoldDB" id="A0A5E4YC83"/>
<dbReference type="GO" id="GO:0005737">
    <property type="term" value="C:cytoplasm"/>
    <property type="evidence" value="ECO:0007669"/>
    <property type="project" value="TreeGrafter"/>
</dbReference>
<dbReference type="GO" id="GO:0016639">
    <property type="term" value="F:oxidoreductase activity, acting on the CH-NH2 group of donors, NAD or NADP as acceptor"/>
    <property type="evidence" value="ECO:0007669"/>
    <property type="project" value="InterPro"/>
</dbReference>
<dbReference type="SUPFAM" id="SSF51735">
    <property type="entry name" value="NAD(P)-binding Rossmann-fold domains"/>
    <property type="match status" value="1"/>
</dbReference>
<organism evidence="1 2">
    <name type="scientific">Pandoraea terrae</name>
    <dbReference type="NCBI Taxonomy" id="1537710"/>
    <lineage>
        <taxon>Bacteria</taxon>
        <taxon>Pseudomonadati</taxon>
        <taxon>Pseudomonadota</taxon>
        <taxon>Betaproteobacteria</taxon>
        <taxon>Burkholderiales</taxon>
        <taxon>Burkholderiaceae</taxon>
        <taxon>Pandoraea</taxon>
    </lineage>
</organism>
<reference evidence="1 2" key="1">
    <citation type="submission" date="2019-08" db="EMBL/GenBank/DDBJ databases">
        <authorList>
            <person name="Peeters C."/>
        </authorList>
    </citation>
    <scope>NUCLEOTIDE SEQUENCE [LARGE SCALE GENOMIC DNA]</scope>
    <source>
        <strain evidence="1 2">LMG 30175</strain>
    </source>
</reference>
<dbReference type="PANTHER" id="PTHR13812:SF19">
    <property type="entry name" value="KETIMINE REDUCTASE MU-CRYSTALLIN"/>
    <property type="match status" value="1"/>
</dbReference>
<dbReference type="GO" id="GO:0019290">
    <property type="term" value="P:siderophore biosynthetic process"/>
    <property type="evidence" value="ECO:0007669"/>
    <property type="project" value="InterPro"/>
</dbReference>
<accession>A0A5E4YC83</accession>
<sequence>MNTPSIAPPPFHVFTGRQVHDVLHDRKRDVLHAVERAYRAHACGRTHNPDSQFLHFPLAQRNRVIALPAHIGEDSEDAAIGIKWIASFPDNIRHGIPRASAALILNDPATGYPMACMEASIISASRTAASAVSALRLLAVERAGKPHVVAFIGAGLIARYVAQYLPLAGVCIERIVMHDVEPRYAEALAERVHREQGFATATEASIGRAIGCADVVVFCTTAATPHVFDATLLAHAPIVLHLSLRDLSSDLILSCHNIVDDADHCLKASTSLQLTHQQTGRRDFITTSLPEMLCGGEVPARDKAVVFSPFGMGVLDIAVAQMVYRTLAPTQPSISQFHFDVERG</sequence>
<keyword evidence="2" id="KW-1185">Reference proteome</keyword>
<dbReference type="InterPro" id="IPR023401">
    <property type="entry name" value="ODC_N"/>
</dbReference>
<evidence type="ECO:0000313" key="1">
    <source>
        <dbReference type="EMBL" id="VVE45925.1"/>
    </source>
</evidence>
<proteinExistence type="predicted"/>
<protein>
    <submittedName>
        <fullName evidence="1">2,3-diaminopropionate biosynthesis protein SbnB</fullName>
    </submittedName>
</protein>
<name>A0A5E4YC83_9BURK</name>
<dbReference type="EMBL" id="CABPRZ010000023">
    <property type="protein sequence ID" value="VVE45925.1"/>
    <property type="molecule type" value="Genomic_DNA"/>
</dbReference>
<dbReference type="Gene3D" id="3.40.50.720">
    <property type="entry name" value="NAD(P)-binding Rossmann-like Domain"/>
    <property type="match status" value="1"/>
</dbReference>
<dbReference type="OrthoDB" id="5495968at2"/>
<dbReference type="InterPro" id="IPR023866">
    <property type="entry name" value="SbnB"/>
</dbReference>
<evidence type="ECO:0000313" key="2">
    <source>
        <dbReference type="Proteomes" id="UP000414233"/>
    </source>
</evidence>
<dbReference type="PIRSF" id="PIRSF001439">
    <property type="entry name" value="CryM"/>
    <property type="match status" value="1"/>
</dbReference>
<dbReference type="NCBIfam" id="TIGR03944">
    <property type="entry name" value="dehyd_SbnB_fam"/>
    <property type="match status" value="1"/>
</dbReference>
<gene>
    <name evidence="1" type="ORF">PTE30175_04306</name>
</gene>
<dbReference type="Gene3D" id="3.30.1780.10">
    <property type="entry name" value="ornithine cyclodeaminase, domain 1"/>
    <property type="match status" value="1"/>
</dbReference>
<dbReference type="Pfam" id="PF02423">
    <property type="entry name" value="OCD_Mu_crystall"/>
    <property type="match status" value="1"/>
</dbReference>
<dbReference type="InterPro" id="IPR036291">
    <property type="entry name" value="NAD(P)-bd_dom_sf"/>
</dbReference>
<dbReference type="Proteomes" id="UP000414233">
    <property type="component" value="Unassembled WGS sequence"/>
</dbReference>
<dbReference type="RefSeq" id="WP_150699097.1">
    <property type="nucleotide sequence ID" value="NZ_CABPRZ010000023.1"/>
</dbReference>
<dbReference type="InterPro" id="IPR003462">
    <property type="entry name" value="ODC_Mu_crystall"/>
</dbReference>
<dbReference type="PANTHER" id="PTHR13812">
    <property type="entry name" value="KETIMINE REDUCTASE MU-CRYSTALLIN"/>
    <property type="match status" value="1"/>
</dbReference>